<dbReference type="SUPFAM" id="SSF48452">
    <property type="entry name" value="TPR-like"/>
    <property type="match status" value="3"/>
</dbReference>
<feature type="DNA-binding region" description="OmpR/PhoB-type" evidence="3">
    <location>
        <begin position="1"/>
        <end position="96"/>
    </location>
</feature>
<dbReference type="Gene3D" id="1.25.40.10">
    <property type="entry name" value="Tetratricopeptide repeat domain"/>
    <property type="match status" value="2"/>
</dbReference>
<dbReference type="CDD" id="cd15831">
    <property type="entry name" value="BTAD"/>
    <property type="match status" value="1"/>
</dbReference>
<feature type="domain" description="OmpR/PhoB-type" evidence="5">
    <location>
        <begin position="1"/>
        <end position="96"/>
    </location>
</feature>
<dbReference type="Pfam" id="PF25872">
    <property type="entry name" value="HTH_77"/>
    <property type="match status" value="1"/>
</dbReference>
<evidence type="ECO:0000313" key="6">
    <source>
        <dbReference type="EMBL" id="GAA2620758.1"/>
    </source>
</evidence>
<dbReference type="PROSITE" id="PS51755">
    <property type="entry name" value="OMPR_PHOB"/>
    <property type="match status" value="1"/>
</dbReference>
<comment type="similarity">
    <text evidence="1">Belongs to the AfsR/DnrI/RedD regulatory family.</text>
</comment>
<sequence>MRFGVLGPLAVWTAAGDPVTVPGAKVRALLADLLLHDGRAVSADRLIDDLWGAEPPRNPAGALQVKVSQLRRTLEDAEPGGRKLVVSEAAGYLLRADEEAVDAARFTALVARARRTAEPRVRADLLADALALWRGAPLADLADERFVRAGAAALEEQRLTAEEERAEARLAIGGEHGALAAELGELVARHPLRERLRAAHMRALYGAGRQSEALETYAELRDRLRDELGLDPGPDIAALHRAILEQRPELSATSVPEAAAAPPPSVPRPRTNLPASFSELVGRDEAVVEVEALLNARRLVTLTGPGGVGKTRLALETAARLVDAQPDGVWIVELAGLDGTSADGVNDVADVVAAALGVRDDAAPGLPQASRPDEPSGRLAEALRDRTLLLVLDNCEHVVEPVARLSERLLRAAPGVRILATSQEPLGLAGESVWGVPPLELPHSPAEAEPAALRRFSAVRLFAARAAAAAPGFRIDADNARAVAAICRRLDGIPLALELAATRVRALGVHELAERLDDRFRVLAAGARRGGPARQQTLRAMIDWSWELLPEPERVVLRRLAVHAEGCTLEAAEEVCGGEDVLGALARLVDRSMVIMTGTGPGGSRYRLLESVSAYALERLDEAGETDQARLRHVQYYTALAERAESHLRGPEQRRWLQRLDAEHANLRAALDEAVRAGRAEVALRLVNALAWYWFVRGRIGEGRRALERALSLGAGDGDALAEAWRIGLDLLGRRGAGTVEPIRAVPAAYDRIADPALRARAEWFLSEVLLGAGEVATSAMLVERALPVFRNLDDRWGEAAAQATTANLALVRGDIAGLERAAAESLAAFRELGERWGQVRATELLGKHTEITGDHRRAAELLRDGLRLAEELGLWLQVSLLTSGLGRLALLAADYEESDRLHERGRSLAAEHGYKPGEAFALTGLALTSRRAGRLDPAESYMRRALEWERQVNYAPGITLALAELGFIAELRGDAETARSLHQESLAVAREHGDPRAVALALEGLAGAAALAGRPADAARLLAEAGAARESVGAPLPPAERGDVDRIAKAIG</sequence>
<dbReference type="SUPFAM" id="SSF46894">
    <property type="entry name" value="C-terminal effector domain of the bipartite response regulators"/>
    <property type="match status" value="1"/>
</dbReference>
<evidence type="ECO:0000256" key="3">
    <source>
        <dbReference type="PROSITE-ProRule" id="PRU01091"/>
    </source>
</evidence>
<evidence type="ECO:0000256" key="1">
    <source>
        <dbReference type="ARBA" id="ARBA00005820"/>
    </source>
</evidence>
<dbReference type="Gene3D" id="3.40.50.300">
    <property type="entry name" value="P-loop containing nucleotide triphosphate hydrolases"/>
    <property type="match status" value="1"/>
</dbReference>
<dbReference type="Gene3D" id="1.10.10.10">
    <property type="entry name" value="Winged helix-like DNA-binding domain superfamily/Winged helix DNA-binding domain"/>
    <property type="match status" value="1"/>
</dbReference>
<dbReference type="PRINTS" id="PR00364">
    <property type="entry name" value="DISEASERSIST"/>
</dbReference>
<evidence type="ECO:0000256" key="2">
    <source>
        <dbReference type="ARBA" id="ARBA00023125"/>
    </source>
</evidence>
<keyword evidence="2 3" id="KW-0238">DNA-binding</keyword>
<keyword evidence="7" id="KW-1185">Reference proteome</keyword>
<dbReference type="Pfam" id="PF00486">
    <property type="entry name" value="Trans_reg_C"/>
    <property type="match status" value="1"/>
</dbReference>
<dbReference type="InterPro" id="IPR058852">
    <property type="entry name" value="HTH_77"/>
</dbReference>
<evidence type="ECO:0000313" key="7">
    <source>
        <dbReference type="Proteomes" id="UP001501509"/>
    </source>
</evidence>
<dbReference type="InterPro" id="IPR016032">
    <property type="entry name" value="Sig_transdc_resp-reg_C-effctor"/>
</dbReference>
<proteinExistence type="inferred from homology"/>
<dbReference type="Pfam" id="PF03704">
    <property type="entry name" value="BTAD"/>
    <property type="match status" value="1"/>
</dbReference>
<name>A0ABN3QA36_9ACTN</name>
<dbReference type="PANTHER" id="PTHR47691">
    <property type="entry name" value="REGULATOR-RELATED"/>
    <property type="match status" value="1"/>
</dbReference>
<organism evidence="6 7">
    <name type="scientific">Actinomadura fulvescens</name>
    <dbReference type="NCBI Taxonomy" id="46160"/>
    <lineage>
        <taxon>Bacteria</taxon>
        <taxon>Bacillati</taxon>
        <taxon>Actinomycetota</taxon>
        <taxon>Actinomycetes</taxon>
        <taxon>Streptosporangiales</taxon>
        <taxon>Thermomonosporaceae</taxon>
        <taxon>Actinomadura</taxon>
    </lineage>
</organism>
<dbReference type="SMART" id="SM00862">
    <property type="entry name" value="Trans_reg_C"/>
    <property type="match status" value="1"/>
</dbReference>
<dbReference type="PANTHER" id="PTHR47691:SF3">
    <property type="entry name" value="HTH-TYPE TRANSCRIPTIONAL REGULATOR RV0890C-RELATED"/>
    <property type="match status" value="1"/>
</dbReference>
<dbReference type="Proteomes" id="UP001501509">
    <property type="component" value="Unassembled WGS sequence"/>
</dbReference>
<feature type="region of interest" description="Disordered" evidence="4">
    <location>
        <begin position="250"/>
        <end position="272"/>
    </location>
</feature>
<dbReference type="InterPro" id="IPR027417">
    <property type="entry name" value="P-loop_NTPase"/>
</dbReference>
<protein>
    <submittedName>
        <fullName evidence="6">BTAD domain-containing putative transcriptional regulator</fullName>
    </submittedName>
</protein>
<dbReference type="InterPro" id="IPR011990">
    <property type="entry name" value="TPR-like_helical_dom_sf"/>
</dbReference>
<dbReference type="InterPro" id="IPR005158">
    <property type="entry name" value="BTAD"/>
</dbReference>
<dbReference type="SUPFAM" id="SSF52540">
    <property type="entry name" value="P-loop containing nucleoside triphosphate hydrolases"/>
    <property type="match status" value="1"/>
</dbReference>
<reference evidence="6 7" key="1">
    <citation type="journal article" date="2019" name="Int. J. Syst. Evol. Microbiol.">
        <title>The Global Catalogue of Microorganisms (GCM) 10K type strain sequencing project: providing services to taxonomists for standard genome sequencing and annotation.</title>
        <authorList>
            <consortium name="The Broad Institute Genomics Platform"/>
            <consortium name="The Broad Institute Genome Sequencing Center for Infectious Disease"/>
            <person name="Wu L."/>
            <person name="Ma J."/>
        </authorList>
    </citation>
    <scope>NUCLEOTIDE SEQUENCE [LARGE SCALE GENOMIC DNA]</scope>
    <source>
        <strain evidence="6 7">JCM 6833</strain>
    </source>
</reference>
<dbReference type="RefSeq" id="WP_344546373.1">
    <property type="nucleotide sequence ID" value="NZ_BAAATD010000010.1"/>
</dbReference>
<dbReference type="InterPro" id="IPR001867">
    <property type="entry name" value="OmpR/PhoB-type_DNA-bd"/>
</dbReference>
<evidence type="ECO:0000256" key="4">
    <source>
        <dbReference type="SAM" id="MobiDB-lite"/>
    </source>
</evidence>
<dbReference type="SMART" id="SM01043">
    <property type="entry name" value="BTAD"/>
    <property type="match status" value="1"/>
</dbReference>
<evidence type="ECO:0000259" key="5">
    <source>
        <dbReference type="PROSITE" id="PS51755"/>
    </source>
</evidence>
<dbReference type="EMBL" id="BAAATD010000010">
    <property type="protein sequence ID" value="GAA2620758.1"/>
    <property type="molecule type" value="Genomic_DNA"/>
</dbReference>
<gene>
    <name evidence="6" type="ORF">GCM10010411_65810</name>
</gene>
<dbReference type="InterPro" id="IPR036388">
    <property type="entry name" value="WH-like_DNA-bd_sf"/>
</dbReference>
<comment type="caution">
    <text evidence="6">The sequence shown here is derived from an EMBL/GenBank/DDBJ whole genome shotgun (WGS) entry which is preliminary data.</text>
</comment>
<accession>A0ABN3QA36</accession>